<dbReference type="PANTHER" id="PTHR34653">
    <property type="match status" value="1"/>
</dbReference>
<dbReference type="AlphaFoldDB" id="W4VFU2"/>
<dbReference type="eggNOG" id="COG1677">
    <property type="taxonomic scope" value="Bacteria"/>
</dbReference>
<evidence type="ECO:0000256" key="3">
    <source>
        <dbReference type="ARBA" id="ARBA00023143"/>
    </source>
</evidence>
<proteinExistence type="inferred from homology"/>
<organism evidence="6 7">
    <name type="scientific">Gracilibacillus boraciitolerans JCM 21714</name>
    <dbReference type="NCBI Taxonomy" id="1298598"/>
    <lineage>
        <taxon>Bacteria</taxon>
        <taxon>Bacillati</taxon>
        <taxon>Bacillota</taxon>
        <taxon>Bacilli</taxon>
        <taxon>Bacillales</taxon>
        <taxon>Bacillaceae</taxon>
        <taxon>Gracilibacillus</taxon>
    </lineage>
</organism>
<comment type="caution">
    <text evidence="6">The sequence shown here is derived from an EMBL/GenBank/DDBJ whole genome shotgun (WGS) entry which is preliminary data.</text>
</comment>
<comment type="similarity">
    <text evidence="2 4">Belongs to the FliE family.</text>
</comment>
<name>W4VFU2_9BACI</name>
<dbReference type="GO" id="GO:0009425">
    <property type="term" value="C:bacterial-type flagellum basal body"/>
    <property type="evidence" value="ECO:0007669"/>
    <property type="project" value="UniProtKB-SubCell"/>
</dbReference>
<keyword evidence="6" id="KW-0282">Flagellum</keyword>
<dbReference type="InterPro" id="IPR001624">
    <property type="entry name" value="FliE"/>
</dbReference>
<dbReference type="RefSeq" id="WP_035721444.1">
    <property type="nucleotide sequence ID" value="NZ_BAVS01000001.1"/>
</dbReference>
<evidence type="ECO:0000313" key="7">
    <source>
        <dbReference type="Proteomes" id="UP000019102"/>
    </source>
</evidence>
<dbReference type="Proteomes" id="UP000019102">
    <property type="component" value="Unassembled WGS sequence"/>
</dbReference>
<dbReference type="GO" id="GO:0071973">
    <property type="term" value="P:bacterial-type flagellum-dependent cell motility"/>
    <property type="evidence" value="ECO:0007669"/>
    <property type="project" value="InterPro"/>
</dbReference>
<reference evidence="6 7" key="1">
    <citation type="journal article" date="2014" name="Genome Announc.">
        <title>Draft Genome Sequence of the Boron-Tolerant and Moderately Halotolerant Bacterium Gracilibacillus boraciitolerans JCM 21714T.</title>
        <authorList>
            <person name="Ahmed I."/>
            <person name="Oshima K."/>
            <person name="Suda W."/>
            <person name="Kitamura K."/>
            <person name="Iida T."/>
            <person name="Ohmori Y."/>
            <person name="Fujiwara T."/>
            <person name="Hattori M."/>
            <person name="Ohkuma M."/>
        </authorList>
    </citation>
    <scope>NUCLEOTIDE SEQUENCE [LARGE SCALE GENOMIC DNA]</scope>
    <source>
        <strain evidence="6 7">JCM 21714</strain>
    </source>
</reference>
<gene>
    <name evidence="4" type="primary">fliE</name>
    <name evidence="6" type="ORF">JCM21714_587</name>
</gene>
<keyword evidence="6" id="KW-0966">Cell projection</keyword>
<dbReference type="GO" id="GO:0003774">
    <property type="term" value="F:cytoskeletal motor activity"/>
    <property type="evidence" value="ECO:0007669"/>
    <property type="project" value="InterPro"/>
</dbReference>
<evidence type="ECO:0000256" key="1">
    <source>
        <dbReference type="ARBA" id="ARBA00004117"/>
    </source>
</evidence>
<evidence type="ECO:0000256" key="4">
    <source>
        <dbReference type="HAMAP-Rule" id="MF_00724"/>
    </source>
</evidence>
<evidence type="ECO:0000256" key="2">
    <source>
        <dbReference type="ARBA" id="ARBA00009272"/>
    </source>
</evidence>
<dbReference type="HAMAP" id="MF_00724">
    <property type="entry name" value="FliE"/>
    <property type="match status" value="1"/>
</dbReference>
<accession>W4VFU2</accession>
<keyword evidence="6" id="KW-0969">Cilium</keyword>
<dbReference type="NCBIfam" id="TIGR00205">
    <property type="entry name" value="fliE"/>
    <property type="match status" value="1"/>
</dbReference>
<dbReference type="PANTHER" id="PTHR34653:SF1">
    <property type="entry name" value="FLAGELLAR HOOK-BASAL BODY COMPLEX PROTEIN FLIE"/>
    <property type="match status" value="1"/>
</dbReference>
<dbReference type="GO" id="GO:0005198">
    <property type="term" value="F:structural molecule activity"/>
    <property type="evidence" value="ECO:0007669"/>
    <property type="project" value="UniProtKB-UniRule"/>
</dbReference>
<sequence>MNIYSLQNIQPDYNQINNEPKISVGEAQQAFATNLKEAISNINQAQKASDQKTEALAKGGEINDLHDVMITSQKASIMLQTGVQIQKKVVDAYNEIMRLQV</sequence>
<evidence type="ECO:0000256" key="5">
    <source>
        <dbReference type="NCBIfam" id="TIGR00205"/>
    </source>
</evidence>
<dbReference type="EMBL" id="BAVS01000001">
    <property type="protein sequence ID" value="GAE91634.1"/>
    <property type="molecule type" value="Genomic_DNA"/>
</dbReference>
<dbReference type="PRINTS" id="PR01006">
    <property type="entry name" value="FLGHOOKFLIE"/>
</dbReference>
<keyword evidence="3 4" id="KW-0975">Bacterial flagellum</keyword>
<dbReference type="Pfam" id="PF02049">
    <property type="entry name" value="FliE"/>
    <property type="match status" value="1"/>
</dbReference>
<dbReference type="STRING" id="1298598.JCM21714_587"/>
<keyword evidence="7" id="KW-1185">Reference proteome</keyword>
<comment type="subcellular location">
    <subcellularLocation>
        <location evidence="1 4">Bacterial flagellum basal body</location>
    </subcellularLocation>
</comment>
<evidence type="ECO:0000313" key="6">
    <source>
        <dbReference type="EMBL" id="GAE91634.1"/>
    </source>
</evidence>
<dbReference type="OrthoDB" id="9812413at2"/>
<protein>
    <recommendedName>
        <fullName evidence="4 5">Flagellar hook-basal body complex protein FliE</fullName>
    </recommendedName>
</protein>